<dbReference type="AlphaFoldDB" id="A0A151GXA9"/>
<dbReference type="PANTHER" id="PTHR28036:SF1">
    <property type="entry name" value="DASH COMPLEX SUBUNIT DAD2"/>
    <property type="match status" value="1"/>
</dbReference>
<evidence type="ECO:0000256" key="5">
    <source>
        <dbReference type="ARBA" id="ARBA00020260"/>
    </source>
</evidence>
<dbReference type="InterPro" id="IPR013963">
    <property type="entry name" value="DASH_Dad2"/>
</dbReference>
<feature type="compositionally biased region" description="Low complexity" evidence="18">
    <location>
        <begin position="17"/>
        <end position="26"/>
    </location>
</feature>
<feature type="region of interest" description="Disordered" evidence="18">
    <location>
        <begin position="1"/>
        <end position="29"/>
    </location>
</feature>
<keyword evidence="14" id="KW-0539">Nucleus</keyword>
<evidence type="ECO:0000313" key="20">
    <source>
        <dbReference type="Proteomes" id="UP000076580"/>
    </source>
</evidence>
<evidence type="ECO:0000256" key="4">
    <source>
        <dbReference type="ARBA" id="ARBA00005501"/>
    </source>
</evidence>
<keyword evidence="13" id="KW-0206">Cytoskeleton</keyword>
<dbReference type="GO" id="GO:0044732">
    <property type="term" value="C:mitotic spindle pole body"/>
    <property type="evidence" value="ECO:0007669"/>
    <property type="project" value="TreeGrafter"/>
</dbReference>
<comment type="similarity">
    <text evidence="4">Belongs to the DASH complex DAD2 family.</text>
</comment>
<protein>
    <recommendedName>
        <fullName evidence="5">DASH complex subunit DAD2</fullName>
    </recommendedName>
    <alternativeName>
        <fullName evidence="17">Outer kinetochore protein DAD2</fullName>
    </alternativeName>
</protein>
<keyword evidence="20" id="KW-1185">Reference proteome</keyword>
<keyword evidence="15" id="KW-0131">Cell cycle</keyword>
<feature type="compositionally biased region" description="Polar residues" evidence="18">
    <location>
        <begin position="1"/>
        <end position="12"/>
    </location>
</feature>
<dbReference type="GeneID" id="63715531"/>
<evidence type="ECO:0000256" key="11">
    <source>
        <dbReference type="ARBA" id="ARBA00022829"/>
    </source>
</evidence>
<evidence type="ECO:0000256" key="18">
    <source>
        <dbReference type="SAM" id="MobiDB-lite"/>
    </source>
</evidence>
<sequence>MSYATRSLSTQHLRGPSGSSSTSSQSPALVARIEEKKGELQHLQELRDLSASVATQMEALERKLSTLSEGTEATDDEPIAIAAVMSNWHNVLRAINMASGHVMLTASSAASLAGPSGAGDESAEPLPQTLVRIPTEHAPTLQAQAEAAEAAVAAAATADDDDETTSNP</sequence>
<dbReference type="EMBL" id="LAYC01000001">
    <property type="protein sequence ID" value="KYK61745.1"/>
    <property type="molecule type" value="Genomic_DNA"/>
</dbReference>
<dbReference type="Pfam" id="PF08654">
    <property type="entry name" value="DASH_Dad2"/>
    <property type="match status" value="1"/>
</dbReference>
<evidence type="ECO:0000256" key="15">
    <source>
        <dbReference type="ARBA" id="ARBA00023306"/>
    </source>
</evidence>
<comment type="subcellular location">
    <subcellularLocation>
        <location evidence="3">Chromosome</location>
        <location evidence="3">Centromere</location>
        <location evidence="3">Kinetochore</location>
    </subcellularLocation>
    <subcellularLocation>
        <location evidence="2">Cytoplasm</location>
        <location evidence="2">Cytoskeleton</location>
        <location evidence="2">Spindle</location>
    </subcellularLocation>
    <subcellularLocation>
        <location evidence="1">Nucleus</location>
    </subcellularLocation>
</comment>
<dbReference type="GO" id="GO:0000278">
    <property type="term" value="P:mitotic cell cycle"/>
    <property type="evidence" value="ECO:0007669"/>
    <property type="project" value="InterPro"/>
</dbReference>
<evidence type="ECO:0000256" key="14">
    <source>
        <dbReference type="ARBA" id="ARBA00023242"/>
    </source>
</evidence>
<keyword evidence="10" id="KW-0498">Mitosis</keyword>
<keyword evidence="16" id="KW-0137">Centromere</keyword>
<dbReference type="GO" id="GO:1990023">
    <property type="term" value="C:mitotic spindle midzone"/>
    <property type="evidence" value="ECO:0007669"/>
    <property type="project" value="TreeGrafter"/>
</dbReference>
<evidence type="ECO:0000256" key="7">
    <source>
        <dbReference type="ARBA" id="ARBA00022490"/>
    </source>
</evidence>
<keyword evidence="7" id="KW-0963">Cytoplasm</keyword>
<feature type="compositionally biased region" description="Acidic residues" evidence="18">
    <location>
        <begin position="158"/>
        <end position="168"/>
    </location>
</feature>
<evidence type="ECO:0000256" key="16">
    <source>
        <dbReference type="ARBA" id="ARBA00023328"/>
    </source>
</evidence>
<dbReference type="PANTHER" id="PTHR28036">
    <property type="entry name" value="DASH COMPLEX SUBUNIT DAD2"/>
    <property type="match status" value="1"/>
</dbReference>
<evidence type="ECO:0000256" key="9">
    <source>
        <dbReference type="ARBA" id="ARBA00022701"/>
    </source>
</evidence>
<feature type="compositionally biased region" description="Low complexity" evidence="18">
    <location>
        <begin position="143"/>
        <end position="157"/>
    </location>
</feature>
<dbReference type="STRING" id="98403.A0A151GXA9"/>
<keyword evidence="8" id="KW-0132">Cell division</keyword>
<gene>
    <name evidence="19" type="ORF">DCS_02888</name>
</gene>
<evidence type="ECO:0000256" key="6">
    <source>
        <dbReference type="ARBA" id="ARBA00022454"/>
    </source>
</evidence>
<proteinExistence type="inferred from homology"/>
<keyword evidence="6" id="KW-0158">Chromosome</keyword>
<comment type="caution">
    <text evidence="19">The sequence shown here is derived from an EMBL/GenBank/DDBJ whole genome shotgun (WGS) entry which is preliminary data.</text>
</comment>
<dbReference type="Proteomes" id="UP000076580">
    <property type="component" value="Chromosome 01"/>
</dbReference>
<dbReference type="GO" id="GO:0005874">
    <property type="term" value="C:microtubule"/>
    <property type="evidence" value="ECO:0007669"/>
    <property type="project" value="UniProtKB-KW"/>
</dbReference>
<keyword evidence="9" id="KW-0493">Microtubule</keyword>
<organism evidence="19 20">
    <name type="scientific">Drechmeria coniospora</name>
    <name type="common">Nematophagous fungus</name>
    <name type="synonym">Meria coniospora</name>
    <dbReference type="NCBI Taxonomy" id="98403"/>
    <lineage>
        <taxon>Eukaryota</taxon>
        <taxon>Fungi</taxon>
        <taxon>Dikarya</taxon>
        <taxon>Ascomycota</taxon>
        <taxon>Pezizomycotina</taxon>
        <taxon>Sordariomycetes</taxon>
        <taxon>Hypocreomycetidae</taxon>
        <taxon>Hypocreales</taxon>
        <taxon>Ophiocordycipitaceae</taxon>
        <taxon>Drechmeria</taxon>
    </lineage>
</organism>
<evidence type="ECO:0000256" key="17">
    <source>
        <dbReference type="ARBA" id="ARBA00030568"/>
    </source>
</evidence>
<evidence type="ECO:0000256" key="2">
    <source>
        <dbReference type="ARBA" id="ARBA00004186"/>
    </source>
</evidence>
<evidence type="ECO:0000256" key="10">
    <source>
        <dbReference type="ARBA" id="ARBA00022776"/>
    </source>
</evidence>
<dbReference type="GO" id="GO:0042729">
    <property type="term" value="C:DASH complex"/>
    <property type="evidence" value="ECO:0007669"/>
    <property type="project" value="InterPro"/>
</dbReference>
<dbReference type="InParanoid" id="A0A151GXA9"/>
<reference evidence="19 20" key="1">
    <citation type="journal article" date="2016" name="Sci. Rep.">
        <title>Insights into Adaptations to a Near-Obligate Nematode Endoparasitic Lifestyle from the Finished Genome of Drechmeria coniospora.</title>
        <authorList>
            <person name="Zhang L."/>
            <person name="Zhou Z."/>
            <person name="Guo Q."/>
            <person name="Fokkens L."/>
            <person name="Miskei M."/>
            <person name="Pocsi I."/>
            <person name="Zhang W."/>
            <person name="Chen M."/>
            <person name="Wang L."/>
            <person name="Sun Y."/>
            <person name="Donzelli B.G."/>
            <person name="Gibson D.M."/>
            <person name="Nelson D.R."/>
            <person name="Luo J.G."/>
            <person name="Rep M."/>
            <person name="Liu H."/>
            <person name="Yang S."/>
            <person name="Wang J."/>
            <person name="Krasnoff S.B."/>
            <person name="Xu Y."/>
            <person name="Molnar I."/>
            <person name="Lin M."/>
        </authorList>
    </citation>
    <scope>NUCLEOTIDE SEQUENCE [LARGE SCALE GENOMIC DNA]</scope>
    <source>
        <strain evidence="19 20">ARSEF 6962</strain>
    </source>
</reference>
<feature type="region of interest" description="Disordered" evidence="18">
    <location>
        <begin position="133"/>
        <end position="168"/>
    </location>
</feature>
<accession>A0A151GXA9</accession>
<dbReference type="GO" id="GO:0008608">
    <property type="term" value="P:attachment of spindle microtubules to kinetochore"/>
    <property type="evidence" value="ECO:0007669"/>
    <property type="project" value="TreeGrafter"/>
</dbReference>
<dbReference type="RefSeq" id="XP_040661097.1">
    <property type="nucleotide sequence ID" value="XM_040800214.1"/>
</dbReference>
<dbReference type="GO" id="GO:0051301">
    <property type="term" value="P:cell division"/>
    <property type="evidence" value="ECO:0007669"/>
    <property type="project" value="UniProtKB-KW"/>
</dbReference>
<evidence type="ECO:0000256" key="8">
    <source>
        <dbReference type="ARBA" id="ARBA00022618"/>
    </source>
</evidence>
<evidence type="ECO:0000256" key="3">
    <source>
        <dbReference type="ARBA" id="ARBA00004629"/>
    </source>
</evidence>
<evidence type="ECO:0000256" key="13">
    <source>
        <dbReference type="ARBA" id="ARBA00023212"/>
    </source>
</evidence>
<evidence type="ECO:0000256" key="1">
    <source>
        <dbReference type="ARBA" id="ARBA00004123"/>
    </source>
</evidence>
<keyword evidence="12" id="KW-0995">Kinetochore</keyword>
<evidence type="ECO:0000256" key="12">
    <source>
        <dbReference type="ARBA" id="ARBA00022838"/>
    </source>
</evidence>
<evidence type="ECO:0000313" key="19">
    <source>
        <dbReference type="EMBL" id="KYK61745.1"/>
    </source>
</evidence>
<name>A0A151GXA9_DRECN</name>
<keyword evidence="11" id="KW-0159">Chromosome partition</keyword>